<comment type="caution">
    <text evidence="1">The sequence shown here is derived from an EMBL/GenBank/DDBJ whole genome shotgun (WGS) entry which is preliminary data.</text>
</comment>
<protein>
    <recommendedName>
        <fullName evidence="3">HAT C-terminal dimerisation domain-containing protein</fullName>
    </recommendedName>
</protein>
<name>A0ABQ9X1U3_9EUKA</name>
<organism evidence="1 2">
    <name type="scientific">Blattamonas nauphoetae</name>
    <dbReference type="NCBI Taxonomy" id="2049346"/>
    <lineage>
        <taxon>Eukaryota</taxon>
        <taxon>Metamonada</taxon>
        <taxon>Preaxostyla</taxon>
        <taxon>Oxymonadida</taxon>
        <taxon>Blattamonas</taxon>
    </lineage>
</organism>
<accession>A0ABQ9X1U3</accession>
<dbReference type="EMBL" id="JARBJD010000249">
    <property type="protein sequence ID" value="KAK2945743.1"/>
    <property type="molecule type" value="Genomic_DNA"/>
</dbReference>
<evidence type="ECO:0008006" key="3">
    <source>
        <dbReference type="Google" id="ProtNLM"/>
    </source>
</evidence>
<evidence type="ECO:0000313" key="1">
    <source>
        <dbReference type="EMBL" id="KAK2945743.1"/>
    </source>
</evidence>
<keyword evidence="2" id="KW-1185">Reference proteome</keyword>
<evidence type="ECO:0000313" key="2">
    <source>
        <dbReference type="Proteomes" id="UP001281761"/>
    </source>
</evidence>
<reference evidence="1 2" key="1">
    <citation type="journal article" date="2022" name="bioRxiv">
        <title>Genomics of Preaxostyla Flagellates Illuminates Evolutionary Transitions and the Path Towards Mitochondrial Loss.</title>
        <authorList>
            <person name="Novak L.V.F."/>
            <person name="Treitli S.C."/>
            <person name="Pyrih J."/>
            <person name="Halakuc P."/>
            <person name="Pipaliya S.V."/>
            <person name="Vacek V."/>
            <person name="Brzon O."/>
            <person name="Soukal P."/>
            <person name="Eme L."/>
            <person name="Dacks J.B."/>
            <person name="Karnkowska A."/>
            <person name="Elias M."/>
            <person name="Hampl V."/>
        </authorList>
    </citation>
    <scope>NUCLEOTIDE SEQUENCE [LARGE SCALE GENOMIC DNA]</scope>
    <source>
        <strain evidence="1">NAU3</strain>
        <tissue evidence="1">Gut</tissue>
    </source>
</reference>
<dbReference type="Proteomes" id="UP001281761">
    <property type="component" value="Unassembled WGS sequence"/>
</dbReference>
<proteinExistence type="predicted"/>
<gene>
    <name evidence="1" type="ORF">BLNAU_19356</name>
</gene>
<sequence length="235" mass="26820">MIRFLKQRQFQTLHIGLSELCGDGTGLGQYTALRTILDDFGLSLDQLNPLVELLRLFAILSTQLQFQKSTLFKSKKFFCGLPEEEAANLRTECNIFRSMLRNEENIQSFGKEASEWNLLKTILLSPRIQSASFHSVLDILISSTYDCFPLIQTLASIGKTIAVTTVPVEAGFRVIRWMKDLPRNRLSTKHLAQQLRLKLNTGHSHTAASFFDLAQQWLKSHYVIETKNIMLQDEV</sequence>